<dbReference type="InterPro" id="IPR017970">
    <property type="entry name" value="Homeobox_CS"/>
</dbReference>
<evidence type="ECO:0000256" key="7">
    <source>
        <dbReference type="SAM" id="MobiDB-lite"/>
    </source>
</evidence>
<evidence type="ECO:0000256" key="2">
    <source>
        <dbReference type="ARBA" id="ARBA00023125"/>
    </source>
</evidence>
<dbReference type="PROSITE" id="PS50071">
    <property type="entry name" value="HOMEOBOX_2"/>
    <property type="match status" value="1"/>
</dbReference>
<keyword evidence="3 5" id="KW-0371">Homeobox</keyword>
<dbReference type="PANTHER" id="PTHR24329:SF543">
    <property type="entry name" value="FI01017P-RELATED"/>
    <property type="match status" value="1"/>
</dbReference>
<sequence length="189" mass="22284">MSVPSISDNETQSSEYNKEESCYGNNDSMVTQRRHRTTFDNMQLKELEKTFEMTHYPDVFIREELATKTNLPETRIQVWFQNRRAKWRRHERVHSRTRFRPWPLEAHSISQTNSRTSTQSLVSSSMTALRVSDIDSPFDWSYDIHYVHLPCVLEIDASFKLVNGKSGDYHNNSDLMYAIYESFKTKACL</sequence>
<dbReference type="Proteomes" id="UP000694865">
    <property type="component" value="Unplaced"/>
</dbReference>
<evidence type="ECO:0000256" key="6">
    <source>
        <dbReference type="RuleBase" id="RU000682"/>
    </source>
</evidence>
<evidence type="ECO:0000256" key="1">
    <source>
        <dbReference type="ARBA" id="ARBA00004123"/>
    </source>
</evidence>
<dbReference type="GeneID" id="102808843"/>
<dbReference type="RefSeq" id="XP_006812215.1">
    <property type="nucleotide sequence ID" value="XM_006812152.1"/>
</dbReference>
<dbReference type="InterPro" id="IPR001356">
    <property type="entry name" value="HD"/>
</dbReference>
<feature type="compositionally biased region" description="Polar residues" evidence="7">
    <location>
        <begin position="1"/>
        <end position="15"/>
    </location>
</feature>
<reference evidence="10" key="1">
    <citation type="submission" date="2025-08" db="UniProtKB">
        <authorList>
            <consortium name="RefSeq"/>
        </authorList>
    </citation>
    <scope>IDENTIFICATION</scope>
    <source>
        <tissue evidence="10">Testes</tissue>
    </source>
</reference>
<evidence type="ECO:0000256" key="5">
    <source>
        <dbReference type="PROSITE-ProRule" id="PRU00108"/>
    </source>
</evidence>
<dbReference type="Pfam" id="PF00046">
    <property type="entry name" value="Homeodomain"/>
    <property type="match status" value="1"/>
</dbReference>
<accession>A0ABM0LWS4</accession>
<dbReference type="SUPFAM" id="SSF46689">
    <property type="entry name" value="Homeodomain-like"/>
    <property type="match status" value="1"/>
</dbReference>
<organism evidence="9 10">
    <name type="scientific">Saccoglossus kowalevskii</name>
    <name type="common">Acorn worm</name>
    <dbReference type="NCBI Taxonomy" id="10224"/>
    <lineage>
        <taxon>Eukaryota</taxon>
        <taxon>Metazoa</taxon>
        <taxon>Hemichordata</taxon>
        <taxon>Enteropneusta</taxon>
        <taxon>Harrimaniidae</taxon>
        <taxon>Saccoglossus</taxon>
    </lineage>
</organism>
<protein>
    <submittedName>
        <fullName evidence="10">Aristaless homeobox protein-like</fullName>
    </submittedName>
</protein>
<feature type="region of interest" description="Disordered" evidence="7">
    <location>
        <begin position="1"/>
        <end position="28"/>
    </location>
</feature>
<evidence type="ECO:0000313" key="9">
    <source>
        <dbReference type="Proteomes" id="UP000694865"/>
    </source>
</evidence>
<keyword evidence="4 5" id="KW-0539">Nucleus</keyword>
<proteinExistence type="predicted"/>
<dbReference type="InterPro" id="IPR009057">
    <property type="entry name" value="Homeodomain-like_sf"/>
</dbReference>
<gene>
    <name evidence="10" type="primary">LOC102808843</name>
</gene>
<name>A0ABM0LWS4_SACKO</name>
<dbReference type="InterPro" id="IPR050649">
    <property type="entry name" value="Paired_Homeobox_TFs"/>
</dbReference>
<dbReference type="PROSITE" id="PS00027">
    <property type="entry name" value="HOMEOBOX_1"/>
    <property type="match status" value="1"/>
</dbReference>
<dbReference type="Gene3D" id="1.10.10.60">
    <property type="entry name" value="Homeodomain-like"/>
    <property type="match status" value="1"/>
</dbReference>
<dbReference type="PANTHER" id="PTHR24329">
    <property type="entry name" value="HOMEOBOX PROTEIN ARISTALESS"/>
    <property type="match status" value="1"/>
</dbReference>
<feature type="DNA-binding region" description="Homeobox" evidence="5">
    <location>
        <begin position="32"/>
        <end position="91"/>
    </location>
</feature>
<evidence type="ECO:0000256" key="3">
    <source>
        <dbReference type="ARBA" id="ARBA00023155"/>
    </source>
</evidence>
<dbReference type="SMART" id="SM00389">
    <property type="entry name" value="HOX"/>
    <property type="match status" value="1"/>
</dbReference>
<dbReference type="CDD" id="cd00086">
    <property type="entry name" value="homeodomain"/>
    <property type="match status" value="1"/>
</dbReference>
<evidence type="ECO:0000259" key="8">
    <source>
        <dbReference type="PROSITE" id="PS50071"/>
    </source>
</evidence>
<feature type="domain" description="Homeobox" evidence="8">
    <location>
        <begin position="30"/>
        <end position="90"/>
    </location>
</feature>
<comment type="subcellular location">
    <subcellularLocation>
        <location evidence="1 5 6">Nucleus</location>
    </subcellularLocation>
</comment>
<keyword evidence="9" id="KW-1185">Reference proteome</keyword>
<keyword evidence="2 5" id="KW-0238">DNA-binding</keyword>
<evidence type="ECO:0000256" key="4">
    <source>
        <dbReference type="ARBA" id="ARBA00023242"/>
    </source>
</evidence>
<evidence type="ECO:0000313" key="10">
    <source>
        <dbReference type="RefSeq" id="XP_006812215.1"/>
    </source>
</evidence>